<feature type="domain" description="Glycosyltransferase 2-like" evidence="1">
    <location>
        <begin position="54"/>
        <end position="175"/>
    </location>
</feature>
<dbReference type="GO" id="GO:0016740">
    <property type="term" value="F:transferase activity"/>
    <property type="evidence" value="ECO:0007669"/>
    <property type="project" value="UniProtKB-KW"/>
</dbReference>
<dbReference type="Gene3D" id="3.90.550.10">
    <property type="entry name" value="Spore Coat Polysaccharide Biosynthesis Protein SpsA, Chain A"/>
    <property type="match status" value="1"/>
</dbReference>
<dbReference type="SUPFAM" id="SSF53756">
    <property type="entry name" value="UDP-Glycosyltransferase/glycogen phosphorylase"/>
    <property type="match status" value="1"/>
</dbReference>
<dbReference type="PANTHER" id="PTHR43179:SF7">
    <property type="entry name" value="RHAMNOSYLTRANSFERASE WBBL"/>
    <property type="match status" value="1"/>
</dbReference>
<comment type="caution">
    <text evidence="2">The sequence shown here is derived from an EMBL/GenBank/DDBJ whole genome shotgun (WGS) entry which is preliminary data.</text>
</comment>
<keyword evidence="3" id="KW-1185">Reference proteome</keyword>
<dbReference type="Pfam" id="PF00535">
    <property type="entry name" value="Glycos_transf_2"/>
    <property type="match status" value="1"/>
</dbReference>
<dbReference type="Proteomes" id="UP000292120">
    <property type="component" value="Unassembled WGS sequence"/>
</dbReference>
<dbReference type="EMBL" id="SIXI01000003">
    <property type="protein sequence ID" value="TBO31084.1"/>
    <property type="molecule type" value="Genomic_DNA"/>
</dbReference>
<name>A0A4Q9GYG5_9BURK</name>
<reference evidence="2 3" key="1">
    <citation type="submission" date="2019-02" db="EMBL/GenBank/DDBJ databases">
        <title>Aquabacterium sp. strain KMB7.</title>
        <authorList>
            <person name="Chen W.-M."/>
        </authorList>
    </citation>
    <scope>NUCLEOTIDE SEQUENCE [LARGE SCALE GENOMIC DNA]</scope>
    <source>
        <strain evidence="2 3">KMB7</strain>
    </source>
</reference>
<dbReference type="PANTHER" id="PTHR43179">
    <property type="entry name" value="RHAMNOSYLTRANSFERASE WBBL"/>
    <property type="match status" value="1"/>
</dbReference>
<dbReference type="SUPFAM" id="SSF53448">
    <property type="entry name" value="Nucleotide-diphospho-sugar transferases"/>
    <property type="match status" value="1"/>
</dbReference>
<sequence>MLIRWIKSKNRERLAARRASRILKIEPMCAHIDFDEVVDPQTLVFDVPDQPVVSVIVPGYGKAAYTLRCLKSLLSARCQSSYEVIVVEDASGDPSAELLRQVRGITLLWNAQNLGFLRSCNMAAQHAKGKYLYLLNNDTVLLDRAIDALVETLEEIPDAGIVGSKLIYPDGRLQEAGGIVWGNGDAANYGRLQDPRDPKFCYRRPADYVSGASIMLSRQLWHDVGGFDEQFAPAYYEDTDLSIRLQKLGRPTVFEPRSVVVHCEGVSNGTSLNEGVKAYQVVNREKFLATHEDFLRATRLPSGDLSYRCVDRLHQKAGMVLVIDHYLPECDRDAGSRNMFDFIRTLLDLGYAVKFWPQNLQAVPKYTEPLEALGIEVLRFPFQRSFDEWISTNGMHFSHVLLSRPTVAPDYLDAVRRHTQSTVLYYGHDLHFARMRMQAEVQKDAAVAQAAERMRTCEIDIWNRCDLVIYPSQEEVDEVRRLAPGAKAAFIPPFKFSQFVHRTHAQNGQKVLFVAGFQHAPNVDAAEWLAQEVMPLVWQTHPTAELYLVGSKPTASVLALHDGRRVHVTGSVSAEVLQEHFQSARVSVVPLRFGAGVKLKVVETMQQGVPLVTTTVGLQGLPEVQRVIAPFDEVEAMAIKIRQLLMDDQAWMAASQEQTAYVIAHFSENCMRERFQQLLANDTARKIA</sequence>
<dbReference type="AlphaFoldDB" id="A0A4Q9GYG5"/>
<dbReference type="CDD" id="cd04186">
    <property type="entry name" value="GT_2_like_c"/>
    <property type="match status" value="1"/>
</dbReference>
<dbReference type="CDD" id="cd03801">
    <property type="entry name" value="GT4_PimA-like"/>
    <property type="match status" value="1"/>
</dbReference>
<protein>
    <submittedName>
        <fullName evidence="2">Glycosyltransferase</fullName>
    </submittedName>
</protein>
<proteinExistence type="predicted"/>
<dbReference type="InterPro" id="IPR029044">
    <property type="entry name" value="Nucleotide-diphossugar_trans"/>
</dbReference>
<accession>A0A4Q9GYG5</accession>
<dbReference type="Gene3D" id="3.40.50.2000">
    <property type="entry name" value="Glycogen Phosphorylase B"/>
    <property type="match status" value="1"/>
</dbReference>
<dbReference type="InterPro" id="IPR001173">
    <property type="entry name" value="Glyco_trans_2-like"/>
</dbReference>
<evidence type="ECO:0000313" key="3">
    <source>
        <dbReference type="Proteomes" id="UP000292120"/>
    </source>
</evidence>
<evidence type="ECO:0000313" key="2">
    <source>
        <dbReference type="EMBL" id="TBO31084.1"/>
    </source>
</evidence>
<organism evidence="2 3">
    <name type="scientific">Aquabacterium lacunae</name>
    <dbReference type="NCBI Taxonomy" id="2528630"/>
    <lineage>
        <taxon>Bacteria</taxon>
        <taxon>Pseudomonadati</taxon>
        <taxon>Pseudomonadota</taxon>
        <taxon>Betaproteobacteria</taxon>
        <taxon>Burkholderiales</taxon>
        <taxon>Aquabacterium</taxon>
    </lineage>
</organism>
<dbReference type="Pfam" id="PF13692">
    <property type="entry name" value="Glyco_trans_1_4"/>
    <property type="match status" value="1"/>
</dbReference>
<gene>
    <name evidence="2" type="ORF">EYS42_07470</name>
</gene>
<keyword evidence="2" id="KW-0808">Transferase</keyword>
<evidence type="ECO:0000259" key="1">
    <source>
        <dbReference type="Pfam" id="PF00535"/>
    </source>
</evidence>
<dbReference type="OrthoDB" id="9816564at2"/>
<dbReference type="RefSeq" id="WP_130967421.1">
    <property type="nucleotide sequence ID" value="NZ_SIXI01000003.1"/>
</dbReference>